<keyword evidence="3" id="KW-1185">Reference proteome</keyword>
<name>A0A165XJM8_9AGAM</name>
<dbReference type="EMBL" id="KV428361">
    <property type="protein sequence ID" value="KZT32258.1"/>
    <property type="molecule type" value="Genomic_DNA"/>
</dbReference>
<evidence type="ECO:0000256" key="1">
    <source>
        <dbReference type="SAM" id="MobiDB-lite"/>
    </source>
</evidence>
<gene>
    <name evidence="2" type="ORF">SISSUDRAFT_1067079</name>
</gene>
<organism evidence="2 3">
    <name type="scientific">Sistotremastrum suecicum HHB10207 ss-3</name>
    <dbReference type="NCBI Taxonomy" id="1314776"/>
    <lineage>
        <taxon>Eukaryota</taxon>
        <taxon>Fungi</taxon>
        <taxon>Dikarya</taxon>
        <taxon>Basidiomycota</taxon>
        <taxon>Agaricomycotina</taxon>
        <taxon>Agaricomycetes</taxon>
        <taxon>Sistotremastrales</taxon>
        <taxon>Sistotremastraceae</taxon>
        <taxon>Sistotremastrum</taxon>
    </lineage>
</organism>
<accession>A0A165XJM8</accession>
<protein>
    <submittedName>
        <fullName evidence="2">Uncharacterized protein</fullName>
    </submittedName>
</protein>
<feature type="region of interest" description="Disordered" evidence="1">
    <location>
        <begin position="1"/>
        <end position="31"/>
    </location>
</feature>
<feature type="compositionally biased region" description="Polar residues" evidence="1">
    <location>
        <begin position="20"/>
        <end position="31"/>
    </location>
</feature>
<evidence type="ECO:0000313" key="2">
    <source>
        <dbReference type="EMBL" id="KZT32258.1"/>
    </source>
</evidence>
<dbReference type="Proteomes" id="UP000076798">
    <property type="component" value="Unassembled WGS sequence"/>
</dbReference>
<proteinExistence type="predicted"/>
<sequence>MSSPPVSLPNDIRDRPRSFAHSTSTDSALPSMSFSTLQSAIPKAEPQSVDQKLPIPLAELQDTMRLYTDPVRPRFLSSPIFQLTDSLNVLVYSLNVHTHPSYAPELSASALQRDPKLHLFTHPQLFTPSYPWAPLIPLMPRVDVTVLAPLRYQSPWPLERINHKFSLSPTLISEWRDIHLRLQRVVDVLRNYCLHSLPSKSWQRQITAQLVIPPPPSRFGFEQHHRHAEVAQRQCFLSHVTFRLWLGLVLLFMKMLPPVRPTDLPQWFHALAKAGFSSAWLNDFQTSNIFRDSLSGPRRPGAFIDMNAFRDHPVYQPLLSLYLDLQVPLYYRWNDEIQQASLHRNYSNWLAPFRPLSTADLRPICISSILNRGKPQRPPPPLPLADDSAPELSQYLLQGQLRRFLHPPSYEQRQRSEALAAFHDQSLSSYCLAVSTVYEWLQDLPGGRWRQTLVPTSLKLVAFSQYPRHRRVYVPEEDTWHLCLGFRNERFPASPVPLSTPSWYEDLSVAGVEYSVSTAIDAMNHDHGSDMDVDLRSFDPPQVASPPPLILPPTELLSVPTPSSPPNLTSANSTVEEWLRERFGFKPLLYIGATDHQTWDAFRASFGFLPTLEQPEINAPDLIKFLTANW</sequence>
<reference evidence="2 3" key="1">
    <citation type="journal article" date="2016" name="Mol. Biol. Evol.">
        <title>Comparative Genomics of Early-Diverging Mushroom-Forming Fungi Provides Insights into the Origins of Lignocellulose Decay Capabilities.</title>
        <authorList>
            <person name="Nagy L.G."/>
            <person name="Riley R."/>
            <person name="Tritt A."/>
            <person name="Adam C."/>
            <person name="Daum C."/>
            <person name="Floudas D."/>
            <person name="Sun H."/>
            <person name="Yadav J.S."/>
            <person name="Pangilinan J."/>
            <person name="Larsson K.H."/>
            <person name="Matsuura K."/>
            <person name="Barry K."/>
            <person name="Labutti K."/>
            <person name="Kuo R."/>
            <person name="Ohm R.A."/>
            <person name="Bhattacharya S.S."/>
            <person name="Shirouzu T."/>
            <person name="Yoshinaga Y."/>
            <person name="Martin F.M."/>
            <person name="Grigoriev I.V."/>
            <person name="Hibbett D.S."/>
        </authorList>
    </citation>
    <scope>NUCLEOTIDE SEQUENCE [LARGE SCALE GENOMIC DNA]</scope>
    <source>
        <strain evidence="2 3">HHB10207 ss-3</strain>
    </source>
</reference>
<dbReference type="AlphaFoldDB" id="A0A165XJM8"/>
<evidence type="ECO:0000313" key="3">
    <source>
        <dbReference type="Proteomes" id="UP000076798"/>
    </source>
</evidence>